<feature type="compositionally biased region" description="Polar residues" evidence="8">
    <location>
        <begin position="103"/>
        <end position="116"/>
    </location>
</feature>
<dbReference type="Gene3D" id="1.20.58.1380">
    <property type="match status" value="1"/>
</dbReference>
<sequence>MSLASGESQSARRVSTRNPRRRQRLDSDSVGHQPRRKRSKVTSETFDELTLTNGSLANESLLNGHVEARSRKSATPADSLDIPLRSKKSTQKRAPRGDAGLVMTQNSHYSLRQLSSTPEAVRRCESDFHGSTLSSPSLALVVTRKHAYIWDYTSSTTVTQPRTFDVPNPSKISEPAPLGQLIVNGASTSVGLAVVSATTGEVTYWENIETAESLSLFQDRHGGVRGSIGGLFSGETVTAITDAEHAGIILTLSSGRIAQINLRDAQGKPKIQAQFLRSKDGNNGGLFGSLRGVLGVGWKRDLVGVRTRSQGSKGQMQVISATASAQIQVWDLAWSGQSSYRESYDFKEVLQSKLGRLDSTPSSSKFSQAHVVDFGVLPIVSNGNELSLVSETTSIDLVFLVRKQSIYHLVEVTIDGPKVFIERSTELKGYSALTPDESPKLLLPQPGHSAVVVFPQAVAVMGLADLDNSGPEAQLLMESHRAPKLFQDVIHFRKDSHAIIESASVEEPDDRTKQSNCMLFIKGAGVARLAVSDSSASSEVKIPVKSRIEQAIYYGAQGHSVIDFQHIDRDAYSQDEVEEAALRISEELLASASPFLSISFSTVSEQIQTRQRLALTLIGYIRRHFGPISKPTCWRLLNDSEKLKAGAALFEQWNHSLGLDARLQQSVLPVVIKILRTPGGKSDGSSKKTSDPDEIRDWFTHGLHQLDRLVTHVFSISKSVCANNKLDNVIKMLSECDDIVSIIFKTVFEFRYVHAEAYDINPAIIIDGVLEEGWEDLPEPWTATHELLNGFDQHVDNARNFAIHFYDAHEDDHVDYDDHFVTKVVKGNPELVEILCKCYQERIAWCSAHYSEKHRKYAPGLIEKFGRSREHHLKGLMRIGQAAAGLDVAEKYKDMDNLVTLVMSETAYLTEMRVAPDVDAGERKIILNRMDGLTKKIKGFFRDHGDDFANRYFDAHLAGQHSYGLLIDQTEGAMFKEPLTKYLRAEGSRGKLGWINEVLNTGDLTQAQSALHNLAKEHERKVWNKKVELSLAKLTTLAALESGSTPANDVVVDSINQDLSLIRIQEAIYAHLKPVVATAVDHEAEVQLVSDAYSVNIRQPYPNLFQLLERNFDNLLNHVALSVDEIIDVLTLMDSVPSADADADIAGHEFLLAFQVLRTSRSSLSHERFQMLVRLIWKRCFLQDDWDLISKTKGRSDEKIVQRVRETNTCSTIALGLADVFSIDSVITILKAEECIGAGSASEDLAAQFPDADIRNPIVQDNAAQDKALRQLLDKHQLQKWVDVAVTEAKKLADEEAEYRLAVEQSSQNGFEADANGDGLLLSDGNLNGEILENGLDDSLDELEGDMIEGDDYQEEYEEEVQEPVVETTEDRKTRKSKVNGTNGIKEKSKNMGKENEGFPGARKSKRLLRSTSGRDAEGDVDMS</sequence>
<evidence type="ECO:0000256" key="2">
    <source>
        <dbReference type="ARBA" id="ARBA00005569"/>
    </source>
</evidence>
<keyword evidence="12" id="KW-1185">Reference proteome</keyword>
<evidence type="ECO:0000256" key="8">
    <source>
        <dbReference type="SAM" id="MobiDB-lite"/>
    </source>
</evidence>
<comment type="subcellular location">
    <subcellularLocation>
        <location evidence="1">Nucleus envelope</location>
    </subcellularLocation>
</comment>
<feature type="compositionally biased region" description="Basic and acidic residues" evidence="8">
    <location>
        <begin position="1385"/>
        <end position="1397"/>
    </location>
</feature>
<dbReference type="SUPFAM" id="SSF117289">
    <property type="entry name" value="Nucleoporin domain"/>
    <property type="match status" value="1"/>
</dbReference>
<evidence type="ECO:0000256" key="1">
    <source>
        <dbReference type="ARBA" id="ARBA00004259"/>
    </source>
</evidence>
<feature type="compositionally biased region" description="Basic residues" evidence="8">
    <location>
        <begin position="85"/>
        <end position="94"/>
    </location>
</feature>
<keyword evidence="3" id="KW-0813">Transport</keyword>
<accession>A0A6A6GD03</accession>
<feature type="region of interest" description="Disordered" evidence="8">
    <location>
        <begin position="1"/>
        <end position="46"/>
    </location>
</feature>
<dbReference type="Gene3D" id="2.130.10.10">
    <property type="entry name" value="YVTN repeat-like/Quinoprotein amine dehydrogenase"/>
    <property type="match status" value="1"/>
</dbReference>
<dbReference type="GO" id="GO:0017056">
    <property type="term" value="F:structural constituent of nuclear pore"/>
    <property type="evidence" value="ECO:0007669"/>
    <property type="project" value="InterPro"/>
</dbReference>
<evidence type="ECO:0000256" key="5">
    <source>
        <dbReference type="ARBA" id="ARBA00022927"/>
    </source>
</evidence>
<dbReference type="InterPro" id="IPR037624">
    <property type="entry name" value="Nup133-like"/>
</dbReference>
<dbReference type="Pfam" id="PF03177">
    <property type="entry name" value="Nucleoporin_C"/>
    <property type="match status" value="1"/>
</dbReference>
<keyword evidence="4" id="KW-0509">mRNA transport</keyword>
<feature type="domain" description="Nucleoporin Nup133/Nup155-like C-terminal" evidence="9">
    <location>
        <begin position="687"/>
        <end position="1282"/>
    </location>
</feature>
<dbReference type="InterPro" id="IPR014908">
    <property type="entry name" value="Nucleoporin_Nup133/Nup155_N"/>
</dbReference>
<feature type="region of interest" description="Disordered" evidence="8">
    <location>
        <begin position="68"/>
        <end position="116"/>
    </location>
</feature>
<keyword evidence="7" id="KW-0539">Nucleus</keyword>
<protein>
    <submittedName>
        <fullName evidence="11">Non-repetitive/WGA-negative nucleoporin C-terminal-domain-containing protein</fullName>
    </submittedName>
</protein>
<gene>
    <name evidence="11" type="ORF">BDZ85DRAFT_111894</name>
</gene>
<dbReference type="InterPro" id="IPR007187">
    <property type="entry name" value="Nucleoporin_Nup133/Nup155_C"/>
</dbReference>
<dbReference type="InterPro" id="IPR015943">
    <property type="entry name" value="WD40/YVTN_repeat-like_dom_sf"/>
</dbReference>
<evidence type="ECO:0000256" key="3">
    <source>
        <dbReference type="ARBA" id="ARBA00022448"/>
    </source>
</evidence>
<dbReference type="Proteomes" id="UP000799538">
    <property type="component" value="Unassembled WGS sequence"/>
</dbReference>
<reference evidence="12" key="1">
    <citation type="journal article" date="2020" name="Stud. Mycol.">
        <title>101 Dothideomycetes genomes: A test case for predicting lifestyles and emergence of pathogens.</title>
        <authorList>
            <person name="Haridas S."/>
            <person name="Albert R."/>
            <person name="Binder M."/>
            <person name="Bloem J."/>
            <person name="LaButti K."/>
            <person name="Salamov A."/>
            <person name="Andreopoulos B."/>
            <person name="Baker S."/>
            <person name="Barry K."/>
            <person name="Bills G."/>
            <person name="Bluhm B."/>
            <person name="Cannon C."/>
            <person name="Castanera R."/>
            <person name="Culley D."/>
            <person name="Daum C."/>
            <person name="Ezra D."/>
            <person name="Gonzalez J."/>
            <person name="Henrissat B."/>
            <person name="Kuo A."/>
            <person name="Liang C."/>
            <person name="Lipzen A."/>
            <person name="Lutzoni F."/>
            <person name="Magnuson J."/>
            <person name="Mondo S."/>
            <person name="Nolan M."/>
            <person name="Ohm R."/>
            <person name="Pangilinan J."/>
            <person name="Park H.-J."/>
            <person name="Ramirez L."/>
            <person name="Alfaro M."/>
            <person name="Sun H."/>
            <person name="Tritt A."/>
            <person name="Yoshinaga Y."/>
            <person name="Zwiers L.-H."/>
            <person name="Turgeon B."/>
            <person name="Goodwin S."/>
            <person name="Spatafora J."/>
            <person name="Crous P."/>
            <person name="Grigoriev I."/>
        </authorList>
    </citation>
    <scope>NUCLEOTIDE SEQUENCE [LARGE SCALE GENOMIC DNA]</scope>
    <source>
        <strain evidence="12">CECT 20119</strain>
    </source>
</reference>
<dbReference type="PANTHER" id="PTHR13405:SF11">
    <property type="entry name" value="NUCLEAR PORE COMPLEX PROTEIN NUP133"/>
    <property type="match status" value="1"/>
</dbReference>
<feature type="compositionally biased region" description="Polar residues" evidence="8">
    <location>
        <begin position="1"/>
        <end position="13"/>
    </location>
</feature>
<comment type="similarity">
    <text evidence="2">Belongs to the nucleoporin Nup133 family.</text>
</comment>
<dbReference type="GO" id="GO:0031080">
    <property type="term" value="C:nuclear pore outer ring"/>
    <property type="evidence" value="ECO:0007669"/>
    <property type="project" value="TreeGrafter"/>
</dbReference>
<proteinExistence type="inferred from homology"/>
<dbReference type="Pfam" id="PF08801">
    <property type="entry name" value="Nucleoporin_N"/>
    <property type="match status" value="1"/>
</dbReference>
<dbReference type="GO" id="GO:0006606">
    <property type="term" value="P:protein import into nucleus"/>
    <property type="evidence" value="ECO:0007669"/>
    <property type="project" value="TreeGrafter"/>
</dbReference>
<dbReference type="GO" id="GO:0000972">
    <property type="term" value="P:transcription-dependent tethering of RNA polymerase II gene DNA at nuclear periphery"/>
    <property type="evidence" value="ECO:0007669"/>
    <property type="project" value="TreeGrafter"/>
</dbReference>
<evidence type="ECO:0000256" key="6">
    <source>
        <dbReference type="ARBA" id="ARBA00023010"/>
    </source>
</evidence>
<keyword evidence="5" id="KW-0653">Protein transport</keyword>
<feature type="compositionally biased region" description="Basic residues" evidence="8">
    <location>
        <begin position="14"/>
        <end position="23"/>
    </location>
</feature>
<dbReference type="GO" id="GO:0016973">
    <property type="term" value="P:poly(A)+ mRNA export from nucleus"/>
    <property type="evidence" value="ECO:0007669"/>
    <property type="project" value="TreeGrafter"/>
</dbReference>
<feature type="domain" description="Nucleoporin Nup133/Nup155-like N-terminal" evidence="10">
    <location>
        <begin position="104"/>
        <end position="528"/>
    </location>
</feature>
<evidence type="ECO:0000259" key="9">
    <source>
        <dbReference type="Pfam" id="PF03177"/>
    </source>
</evidence>
<evidence type="ECO:0000256" key="7">
    <source>
        <dbReference type="ARBA" id="ARBA00023242"/>
    </source>
</evidence>
<evidence type="ECO:0000313" key="12">
    <source>
        <dbReference type="Proteomes" id="UP000799538"/>
    </source>
</evidence>
<dbReference type="OrthoDB" id="103454at2759"/>
<evidence type="ECO:0000256" key="4">
    <source>
        <dbReference type="ARBA" id="ARBA00022816"/>
    </source>
</evidence>
<evidence type="ECO:0000313" key="11">
    <source>
        <dbReference type="EMBL" id="KAF2223612.1"/>
    </source>
</evidence>
<feature type="region of interest" description="Disordered" evidence="8">
    <location>
        <begin position="1355"/>
        <end position="1424"/>
    </location>
</feature>
<organism evidence="11 12">
    <name type="scientific">Elsinoe ampelina</name>
    <dbReference type="NCBI Taxonomy" id="302913"/>
    <lineage>
        <taxon>Eukaryota</taxon>
        <taxon>Fungi</taxon>
        <taxon>Dikarya</taxon>
        <taxon>Ascomycota</taxon>
        <taxon>Pezizomycotina</taxon>
        <taxon>Dothideomycetes</taxon>
        <taxon>Dothideomycetidae</taxon>
        <taxon>Myriangiales</taxon>
        <taxon>Elsinoaceae</taxon>
        <taxon>Elsinoe</taxon>
    </lineage>
</organism>
<evidence type="ECO:0000259" key="10">
    <source>
        <dbReference type="Pfam" id="PF08801"/>
    </source>
</evidence>
<name>A0A6A6GD03_9PEZI</name>
<dbReference type="EMBL" id="ML992506">
    <property type="protein sequence ID" value="KAF2223612.1"/>
    <property type="molecule type" value="Genomic_DNA"/>
</dbReference>
<keyword evidence="6" id="KW-0811">Translocation</keyword>
<dbReference type="PANTHER" id="PTHR13405">
    <property type="entry name" value="NUCLEAR PORE COMPLEX PROTEIN NUP133"/>
    <property type="match status" value="1"/>
</dbReference>